<evidence type="ECO:0000313" key="3">
    <source>
        <dbReference type="Proteomes" id="UP000308054"/>
    </source>
</evidence>
<name>A0A4S2GXV2_9PROT</name>
<reference evidence="2 3" key="1">
    <citation type="journal article" date="2017" name="Int. J. Syst. Evol. Microbiol.">
        <title>Marinicauda algicola sp. nov., isolated from a marine red alga Rhodosorus marinus.</title>
        <authorList>
            <person name="Jeong S.E."/>
            <person name="Jeon S.H."/>
            <person name="Chun B.H."/>
            <person name="Kim D.W."/>
            <person name="Jeon C.O."/>
        </authorList>
    </citation>
    <scope>NUCLEOTIDE SEQUENCE [LARGE SCALE GENOMIC DNA]</scope>
    <source>
        <strain evidence="2 3">JCM 31718</strain>
    </source>
</reference>
<dbReference type="EMBL" id="SRXW01000005">
    <property type="protein sequence ID" value="TGY87602.1"/>
    <property type="molecule type" value="Genomic_DNA"/>
</dbReference>
<proteinExistence type="predicted"/>
<organism evidence="2 3">
    <name type="scientific">Marinicauda algicola</name>
    <dbReference type="NCBI Taxonomy" id="2029849"/>
    <lineage>
        <taxon>Bacteria</taxon>
        <taxon>Pseudomonadati</taxon>
        <taxon>Pseudomonadota</taxon>
        <taxon>Alphaproteobacteria</taxon>
        <taxon>Maricaulales</taxon>
        <taxon>Maricaulaceae</taxon>
        <taxon>Marinicauda</taxon>
    </lineage>
</organism>
<feature type="chain" id="PRO_5020588168" evidence="1">
    <location>
        <begin position="18"/>
        <end position="123"/>
    </location>
</feature>
<evidence type="ECO:0000313" key="2">
    <source>
        <dbReference type="EMBL" id="TGY87602.1"/>
    </source>
</evidence>
<keyword evidence="3" id="KW-1185">Reference proteome</keyword>
<comment type="caution">
    <text evidence="2">The sequence shown here is derived from an EMBL/GenBank/DDBJ whole genome shotgun (WGS) entry which is preliminary data.</text>
</comment>
<protein>
    <submittedName>
        <fullName evidence="2">Uncharacterized protein</fullName>
    </submittedName>
</protein>
<gene>
    <name evidence="2" type="ORF">E5163_14290</name>
</gene>
<accession>A0A4S2GXV2</accession>
<feature type="signal peptide" evidence="1">
    <location>
        <begin position="1"/>
        <end position="17"/>
    </location>
</feature>
<dbReference type="Proteomes" id="UP000308054">
    <property type="component" value="Unassembled WGS sequence"/>
</dbReference>
<dbReference type="AlphaFoldDB" id="A0A4S2GXV2"/>
<sequence>MIALIAGLAAFAAGAQAATPAPGAPGATTVVWVNACQAQSARESNANVREACACTAGLFAGRMSDRQYSILGRIARHLSDEEGLIAEMRAMTLEGYSADEIARVGVLIAELGPQVDQVCGVLE</sequence>
<keyword evidence="1" id="KW-0732">Signal</keyword>
<dbReference type="RefSeq" id="WP_135997186.1">
    <property type="nucleotide sequence ID" value="NZ_CP071057.1"/>
</dbReference>
<dbReference type="OrthoDB" id="9967226at2"/>
<evidence type="ECO:0000256" key="1">
    <source>
        <dbReference type="SAM" id="SignalP"/>
    </source>
</evidence>